<evidence type="ECO:0000259" key="5">
    <source>
        <dbReference type="PROSITE" id="PS50977"/>
    </source>
</evidence>
<dbReference type="InterPro" id="IPR001647">
    <property type="entry name" value="HTH_TetR"/>
</dbReference>
<dbReference type="Pfam" id="PF00440">
    <property type="entry name" value="TetR_N"/>
    <property type="match status" value="1"/>
</dbReference>
<gene>
    <name evidence="6" type="ORF">K8F61_02255</name>
</gene>
<protein>
    <submittedName>
        <fullName evidence="6">TetR/AcrR family transcriptional regulator helix-turn-helix transcriptional regulator</fullName>
    </submittedName>
</protein>
<dbReference type="InterPro" id="IPR036271">
    <property type="entry name" value="Tet_transcr_reg_TetR-rel_C_sf"/>
</dbReference>
<organism evidence="6 7">
    <name type="scientific">Microbacterium resistens</name>
    <dbReference type="NCBI Taxonomy" id="156977"/>
    <lineage>
        <taxon>Bacteria</taxon>
        <taxon>Bacillati</taxon>
        <taxon>Actinomycetota</taxon>
        <taxon>Actinomycetes</taxon>
        <taxon>Micrococcales</taxon>
        <taxon>Microbacteriaceae</taxon>
        <taxon>Microbacterium</taxon>
    </lineage>
</organism>
<feature type="DNA-binding region" description="H-T-H motif" evidence="4">
    <location>
        <begin position="28"/>
        <end position="47"/>
    </location>
</feature>
<keyword evidence="7" id="KW-1185">Reference proteome</keyword>
<keyword evidence="1" id="KW-0805">Transcription regulation</keyword>
<evidence type="ECO:0000313" key="6">
    <source>
        <dbReference type="EMBL" id="UGS27056.1"/>
    </source>
</evidence>
<name>A0ABY3RWJ8_9MICO</name>
<proteinExistence type="predicted"/>
<dbReference type="InterPro" id="IPR050109">
    <property type="entry name" value="HTH-type_TetR-like_transc_reg"/>
</dbReference>
<dbReference type="SUPFAM" id="SSF46689">
    <property type="entry name" value="Homeodomain-like"/>
    <property type="match status" value="1"/>
</dbReference>
<evidence type="ECO:0000256" key="1">
    <source>
        <dbReference type="ARBA" id="ARBA00023015"/>
    </source>
</evidence>
<accession>A0ABY3RWJ8</accession>
<dbReference type="PANTHER" id="PTHR30055:SF238">
    <property type="entry name" value="MYCOFACTOCIN BIOSYNTHESIS TRANSCRIPTIONAL REGULATOR MFTR-RELATED"/>
    <property type="match status" value="1"/>
</dbReference>
<dbReference type="PANTHER" id="PTHR30055">
    <property type="entry name" value="HTH-TYPE TRANSCRIPTIONAL REGULATOR RUTR"/>
    <property type="match status" value="1"/>
</dbReference>
<feature type="domain" description="HTH tetR-type" evidence="5">
    <location>
        <begin position="5"/>
        <end position="65"/>
    </location>
</feature>
<reference evidence="6 7" key="1">
    <citation type="submission" date="2023-01" db="EMBL/GenBank/DDBJ databases">
        <title>Characterization of estradiol degrading bacteria Microbacterium sp. MZT7 and reveal degrading genes through genome analysis.</title>
        <authorList>
            <person name="Hao P."/>
            <person name="Gao Y."/>
        </authorList>
    </citation>
    <scope>NUCLEOTIDE SEQUENCE [LARGE SCALE GENOMIC DNA]</scope>
    <source>
        <strain evidence="6 7">MZT7</strain>
    </source>
</reference>
<dbReference type="InterPro" id="IPR009057">
    <property type="entry name" value="Homeodomain-like_sf"/>
</dbReference>
<dbReference type="Gene3D" id="1.10.357.10">
    <property type="entry name" value="Tetracycline Repressor, domain 2"/>
    <property type="match status" value="1"/>
</dbReference>
<dbReference type="EMBL" id="CP082781">
    <property type="protein sequence ID" value="UGS27056.1"/>
    <property type="molecule type" value="Genomic_DNA"/>
</dbReference>
<sequence length="213" mass="22827">MARPGVETSVILDAAADLVAERGFAGVRMDAVAKRAGAAKGVLYLRFDDKDALLVALLRREIVRTARRTARLAEADPRGGLLSRVFVHAVTAMHDNAVVLHAYRDEPGLLARLVGEGDPERFRRRAVLGADFIRALQEERMIAGDVDPETLAATLAVWNMGVALSAPHPDPARLVHGMAELLHRAVDADVADTTPGTRCLARFVDGLAAELGA</sequence>
<evidence type="ECO:0000256" key="3">
    <source>
        <dbReference type="ARBA" id="ARBA00023163"/>
    </source>
</evidence>
<evidence type="ECO:0000256" key="4">
    <source>
        <dbReference type="PROSITE-ProRule" id="PRU00335"/>
    </source>
</evidence>
<keyword evidence="3" id="KW-0804">Transcription</keyword>
<dbReference type="RefSeq" id="WP_231820554.1">
    <property type="nucleotide sequence ID" value="NZ_CP082781.1"/>
</dbReference>
<dbReference type="SUPFAM" id="SSF48498">
    <property type="entry name" value="Tetracyclin repressor-like, C-terminal domain"/>
    <property type="match status" value="1"/>
</dbReference>
<dbReference type="Proteomes" id="UP001199642">
    <property type="component" value="Chromosome"/>
</dbReference>
<evidence type="ECO:0000256" key="2">
    <source>
        <dbReference type="ARBA" id="ARBA00023125"/>
    </source>
</evidence>
<dbReference type="PRINTS" id="PR00455">
    <property type="entry name" value="HTHTETR"/>
</dbReference>
<dbReference type="PROSITE" id="PS50977">
    <property type="entry name" value="HTH_TETR_2"/>
    <property type="match status" value="1"/>
</dbReference>
<evidence type="ECO:0000313" key="7">
    <source>
        <dbReference type="Proteomes" id="UP001199642"/>
    </source>
</evidence>
<keyword evidence="2 4" id="KW-0238">DNA-binding</keyword>